<evidence type="ECO:0000256" key="3">
    <source>
        <dbReference type="ARBA" id="ARBA00022553"/>
    </source>
</evidence>
<evidence type="ECO:0000259" key="9">
    <source>
        <dbReference type="PROSITE" id="PS50110"/>
    </source>
</evidence>
<dbReference type="FunFam" id="3.30.565.10:FF:000049">
    <property type="entry name" value="Two-component sensor histidine kinase"/>
    <property type="match status" value="1"/>
</dbReference>
<dbReference type="PROSITE" id="PS50113">
    <property type="entry name" value="PAC"/>
    <property type="match status" value="1"/>
</dbReference>
<evidence type="ECO:0000259" key="10">
    <source>
        <dbReference type="PROSITE" id="PS50113"/>
    </source>
</evidence>
<feature type="domain" description="PAC" evidence="10">
    <location>
        <begin position="352"/>
        <end position="401"/>
    </location>
</feature>
<dbReference type="SUPFAM" id="SSF52172">
    <property type="entry name" value="CheY-like"/>
    <property type="match status" value="1"/>
</dbReference>
<dbReference type="EC" id="2.7.13.3" evidence="2"/>
<dbReference type="SMART" id="SM00388">
    <property type="entry name" value="HisKA"/>
    <property type="match status" value="1"/>
</dbReference>
<feature type="transmembrane region" description="Helical" evidence="7">
    <location>
        <begin position="209"/>
        <end position="229"/>
    </location>
</feature>
<keyword evidence="3 6" id="KW-0597">Phosphoprotein</keyword>
<feature type="modified residue" description="4-aspartylphosphate" evidence="6">
    <location>
        <position position="701"/>
    </location>
</feature>
<comment type="caution">
    <text evidence="11">The sequence shown here is derived from an EMBL/GenBank/DDBJ whole genome shotgun (WGS) entry which is preliminary data.</text>
</comment>
<dbReference type="GO" id="GO:0005886">
    <property type="term" value="C:plasma membrane"/>
    <property type="evidence" value="ECO:0007669"/>
    <property type="project" value="TreeGrafter"/>
</dbReference>
<dbReference type="InterPro" id="IPR005467">
    <property type="entry name" value="His_kinase_dom"/>
</dbReference>
<dbReference type="SMART" id="SM00448">
    <property type="entry name" value="REC"/>
    <property type="match status" value="1"/>
</dbReference>
<dbReference type="PROSITE" id="PS50110">
    <property type="entry name" value="RESPONSE_REGULATORY"/>
    <property type="match status" value="1"/>
</dbReference>
<reference evidence="11 12" key="1">
    <citation type="submission" date="2019-11" db="EMBL/GenBank/DDBJ databases">
        <title>Whole-genome sequence of a Rhodoblastus acidophilus DSM 142.</title>
        <authorList>
            <person name="Kyndt J.A."/>
            <person name="Meyer T.E."/>
        </authorList>
    </citation>
    <scope>NUCLEOTIDE SEQUENCE [LARGE SCALE GENOMIC DNA]</scope>
    <source>
        <strain evidence="11 12">DSM 142</strain>
    </source>
</reference>
<dbReference type="InterPro" id="IPR003594">
    <property type="entry name" value="HATPase_dom"/>
</dbReference>
<dbReference type="InterPro" id="IPR035965">
    <property type="entry name" value="PAS-like_dom_sf"/>
</dbReference>
<dbReference type="InterPro" id="IPR033425">
    <property type="entry name" value="MASE3"/>
</dbReference>
<evidence type="ECO:0000256" key="4">
    <source>
        <dbReference type="ARBA" id="ARBA00022679"/>
    </source>
</evidence>
<comment type="catalytic activity">
    <reaction evidence="1">
        <text>ATP + protein L-histidine = ADP + protein N-phospho-L-histidine.</text>
        <dbReference type="EC" id="2.7.13.3"/>
    </reaction>
</comment>
<evidence type="ECO:0000256" key="5">
    <source>
        <dbReference type="ARBA" id="ARBA00022777"/>
    </source>
</evidence>
<organism evidence="11 12">
    <name type="scientific">Rhodoblastus acidophilus</name>
    <name type="common">Rhodopseudomonas acidophila</name>
    <dbReference type="NCBI Taxonomy" id="1074"/>
    <lineage>
        <taxon>Bacteria</taxon>
        <taxon>Pseudomonadati</taxon>
        <taxon>Pseudomonadota</taxon>
        <taxon>Alphaproteobacteria</taxon>
        <taxon>Hyphomicrobiales</taxon>
        <taxon>Rhodoblastaceae</taxon>
        <taxon>Rhodoblastus</taxon>
    </lineage>
</organism>
<evidence type="ECO:0000313" key="12">
    <source>
        <dbReference type="Proteomes" id="UP000439113"/>
    </source>
</evidence>
<evidence type="ECO:0000256" key="2">
    <source>
        <dbReference type="ARBA" id="ARBA00012438"/>
    </source>
</evidence>
<dbReference type="Pfam" id="PF02518">
    <property type="entry name" value="HATPase_c"/>
    <property type="match status" value="1"/>
</dbReference>
<evidence type="ECO:0000256" key="6">
    <source>
        <dbReference type="PROSITE-ProRule" id="PRU00169"/>
    </source>
</evidence>
<feature type="domain" description="Response regulatory" evidence="9">
    <location>
        <begin position="651"/>
        <end position="767"/>
    </location>
</feature>
<dbReference type="CDD" id="cd00156">
    <property type="entry name" value="REC"/>
    <property type="match status" value="1"/>
</dbReference>
<dbReference type="Gene3D" id="3.30.565.10">
    <property type="entry name" value="Histidine kinase-like ATPase, C-terminal domain"/>
    <property type="match status" value="1"/>
</dbReference>
<keyword evidence="7" id="KW-1133">Transmembrane helix</keyword>
<keyword evidence="7" id="KW-0472">Membrane</keyword>
<feature type="transmembrane region" description="Helical" evidence="7">
    <location>
        <begin position="44"/>
        <end position="67"/>
    </location>
</feature>
<gene>
    <name evidence="11" type="ORF">GJ654_08595</name>
</gene>
<dbReference type="PRINTS" id="PR00344">
    <property type="entry name" value="BCTRLSENSOR"/>
</dbReference>
<dbReference type="RefSeq" id="WP_155445737.1">
    <property type="nucleotide sequence ID" value="NZ_JAOQNR010000004.1"/>
</dbReference>
<feature type="transmembrane region" description="Helical" evidence="7">
    <location>
        <begin position="142"/>
        <end position="160"/>
    </location>
</feature>
<feature type="domain" description="Histidine kinase" evidence="8">
    <location>
        <begin position="419"/>
        <end position="633"/>
    </location>
</feature>
<dbReference type="GO" id="GO:0000155">
    <property type="term" value="F:phosphorelay sensor kinase activity"/>
    <property type="evidence" value="ECO:0007669"/>
    <property type="project" value="InterPro"/>
</dbReference>
<feature type="transmembrane region" description="Helical" evidence="7">
    <location>
        <begin position="117"/>
        <end position="135"/>
    </location>
</feature>
<dbReference type="Gene3D" id="1.10.287.130">
    <property type="match status" value="1"/>
</dbReference>
<name>A0A6N8DKG0_RHOAC</name>
<dbReference type="AlphaFoldDB" id="A0A6N8DKG0"/>
<dbReference type="PANTHER" id="PTHR43047:SF9">
    <property type="entry name" value="HISTIDINE KINASE"/>
    <property type="match status" value="1"/>
</dbReference>
<evidence type="ECO:0000256" key="7">
    <source>
        <dbReference type="SAM" id="Phobius"/>
    </source>
</evidence>
<dbReference type="EMBL" id="WNKS01000005">
    <property type="protein sequence ID" value="MTV31052.1"/>
    <property type="molecule type" value="Genomic_DNA"/>
</dbReference>
<dbReference type="InterPro" id="IPR004358">
    <property type="entry name" value="Sig_transdc_His_kin-like_C"/>
</dbReference>
<dbReference type="InterPro" id="IPR011006">
    <property type="entry name" value="CheY-like_superfamily"/>
</dbReference>
<dbReference type="SUPFAM" id="SSF55785">
    <property type="entry name" value="PYP-like sensor domain (PAS domain)"/>
    <property type="match status" value="1"/>
</dbReference>
<sequence length="776" mass="84476">MPEPRITSASSEIVATIRAFSALEWAALAFGAALAHLAGAYNYLLFHTAVEFFAACICFNIFVILATTQDISQNNFLKIIGVTYVFVGLIDLLHAFAYKGMPIFTDYDYYAPQLWVAARYLESSAAFIGLLTLNARLKVSAAAVFLIGFAITAAFLLSIFHYKSFPVCFIAGQGLTPFKVASEFVIIAIYTAALVILQRRRALFDADVFRLLRIWLVAAMMMELCFSFYTAPLMDDALNELGHIIKIFSFYALYKAIVVGSVRNPLMLVAQELRDSEKRLRQAMAAAGLTYIEIDLARPAIRLGDNFAEVMGYQPKAGASANDIKAELVAHIDPGDHVRFLDAQRRGAVPRSGVELRVIGDDGRIRWIESAANVRADGDARLFITNLDITARVRARDALVAAKSRAERADQAKSKFLAAASHDLRQPVQALILYLSMIGRQVQDLPKAKETVKRMQGALDGLSNLLTAILDISRLDAGVIAPSLVSVDLDEMLGRLANEYATKAAQRGLTFRIGARKRFVLADETLLERALRNLIENALRYTHTGGVLVGARRRGDRVRIDVVDTGVGVAPERRDEIFMEFVQLDNPGRDMEKGLGLGLAIVSRVARLMNATVELASTPGRGSRFSLVLPAAAPLAAKTAAPEPSAPGQGRILVVEDNAIVRDGLEAMLRDWGYETVTAASGEEALALAEAHEPFVAHMLDYSLGRGMSGLQTARALARRAGAKTPTVILTGDTAKERIAEIGASEAEMLHKPVTASQLRSVLARVCAREPRGAVN</sequence>
<dbReference type="Pfam" id="PF00072">
    <property type="entry name" value="Response_reg"/>
    <property type="match status" value="1"/>
</dbReference>
<dbReference type="OrthoDB" id="9764438at2"/>
<protein>
    <recommendedName>
        <fullName evidence="2">histidine kinase</fullName>
        <ecNumber evidence="2">2.7.13.3</ecNumber>
    </recommendedName>
</protein>
<evidence type="ECO:0000259" key="8">
    <source>
        <dbReference type="PROSITE" id="PS50109"/>
    </source>
</evidence>
<dbReference type="InterPro" id="IPR000700">
    <property type="entry name" value="PAS-assoc_C"/>
</dbReference>
<keyword evidence="5" id="KW-0418">Kinase</keyword>
<dbReference type="Pfam" id="PF17159">
    <property type="entry name" value="MASE3"/>
    <property type="match status" value="1"/>
</dbReference>
<dbReference type="Proteomes" id="UP000439113">
    <property type="component" value="Unassembled WGS sequence"/>
</dbReference>
<accession>A0A6N8DKG0</accession>
<feature type="transmembrane region" description="Helical" evidence="7">
    <location>
        <begin position="79"/>
        <end position="97"/>
    </location>
</feature>
<evidence type="ECO:0000313" key="11">
    <source>
        <dbReference type="EMBL" id="MTV31052.1"/>
    </source>
</evidence>
<dbReference type="Pfam" id="PF00512">
    <property type="entry name" value="HisKA"/>
    <property type="match status" value="1"/>
</dbReference>
<feature type="transmembrane region" description="Helical" evidence="7">
    <location>
        <begin position="20"/>
        <end position="38"/>
    </location>
</feature>
<dbReference type="CDD" id="cd00075">
    <property type="entry name" value="HATPase"/>
    <property type="match status" value="1"/>
</dbReference>
<dbReference type="NCBIfam" id="TIGR00229">
    <property type="entry name" value="sensory_box"/>
    <property type="match status" value="1"/>
</dbReference>
<dbReference type="SUPFAM" id="SSF55874">
    <property type="entry name" value="ATPase domain of HSP90 chaperone/DNA topoisomerase II/histidine kinase"/>
    <property type="match status" value="1"/>
</dbReference>
<dbReference type="GO" id="GO:0009927">
    <property type="term" value="F:histidine phosphotransfer kinase activity"/>
    <property type="evidence" value="ECO:0007669"/>
    <property type="project" value="TreeGrafter"/>
</dbReference>
<dbReference type="SMART" id="SM00387">
    <property type="entry name" value="HATPase_c"/>
    <property type="match status" value="1"/>
</dbReference>
<keyword evidence="7" id="KW-0812">Transmembrane</keyword>
<dbReference type="CDD" id="cd00082">
    <property type="entry name" value="HisKA"/>
    <property type="match status" value="1"/>
</dbReference>
<dbReference type="Gene3D" id="3.30.450.20">
    <property type="entry name" value="PAS domain"/>
    <property type="match status" value="1"/>
</dbReference>
<dbReference type="InterPro" id="IPR000014">
    <property type="entry name" value="PAS"/>
</dbReference>
<dbReference type="SUPFAM" id="SSF47384">
    <property type="entry name" value="Homodimeric domain of signal transducing histidine kinase"/>
    <property type="match status" value="1"/>
</dbReference>
<feature type="transmembrane region" description="Helical" evidence="7">
    <location>
        <begin position="180"/>
        <end position="197"/>
    </location>
</feature>
<dbReference type="InterPro" id="IPR001789">
    <property type="entry name" value="Sig_transdc_resp-reg_receiver"/>
</dbReference>
<evidence type="ECO:0000256" key="1">
    <source>
        <dbReference type="ARBA" id="ARBA00000085"/>
    </source>
</evidence>
<dbReference type="Gene3D" id="3.40.50.2300">
    <property type="match status" value="1"/>
</dbReference>
<proteinExistence type="predicted"/>
<dbReference type="InterPro" id="IPR003661">
    <property type="entry name" value="HisK_dim/P_dom"/>
</dbReference>
<dbReference type="InterPro" id="IPR036097">
    <property type="entry name" value="HisK_dim/P_sf"/>
</dbReference>
<keyword evidence="4" id="KW-0808">Transferase</keyword>
<dbReference type="PANTHER" id="PTHR43047">
    <property type="entry name" value="TWO-COMPONENT HISTIDINE PROTEIN KINASE"/>
    <property type="match status" value="1"/>
</dbReference>
<dbReference type="InterPro" id="IPR036890">
    <property type="entry name" value="HATPase_C_sf"/>
</dbReference>
<dbReference type="PROSITE" id="PS50109">
    <property type="entry name" value="HIS_KIN"/>
    <property type="match status" value="1"/>
</dbReference>